<gene>
    <name evidence="1" type="ORF">N8I86_38035</name>
</gene>
<dbReference type="Proteomes" id="UP001060733">
    <property type="component" value="Plasmid punmamed2"/>
</dbReference>
<reference evidence="1" key="1">
    <citation type="submission" date="2022-10" db="EMBL/GenBank/DDBJ databases">
        <authorList>
            <person name="Mo P."/>
        </authorList>
    </citation>
    <scope>NUCLEOTIDE SEQUENCE</scope>
    <source>
        <strain evidence="1">HUAS 14-6</strain>
        <plasmid evidence="1">punmamed2</plasmid>
    </source>
</reference>
<dbReference type="EMBL" id="CP106796">
    <property type="protein sequence ID" value="UXY40371.1"/>
    <property type="molecule type" value="Genomic_DNA"/>
</dbReference>
<keyword evidence="1" id="KW-0614">Plasmid</keyword>
<evidence type="ECO:0000313" key="1">
    <source>
        <dbReference type="EMBL" id="UXY40371.1"/>
    </source>
</evidence>
<evidence type="ECO:0000313" key="2">
    <source>
        <dbReference type="Proteomes" id="UP001060733"/>
    </source>
</evidence>
<keyword evidence="2" id="KW-1185">Reference proteome</keyword>
<organism evidence="1 2">
    <name type="scientific">Streptomyces albidocamelliae</name>
    <dbReference type="NCBI Taxonomy" id="2981135"/>
    <lineage>
        <taxon>Bacteria</taxon>
        <taxon>Bacillati</taxon>
        <taxon>Actinomycetota</taxon>
        <taxon>Actinomycetes</taxon>
        <taxon>Kitasatosporales</taxon>
        <taxon>Streptomycetaceae</taxon>
        <taxon>Streptomyces</taxon>
    </lineage>
</organism>
<name>A0ABY6F198_9ACTN</name>
<geneLocation type="plasmid" evidence="1 2">
    <name>punmamed2</name>
</geneLocation>
<proteinExistence type="predicted"/>
<accession>A0ABY6F198</accession>
<dbReference type="RefSeq" id="WP_263280244.1">
    <property type="nucleotide sequence ID" value="NZ_CP106796.1"/>
</dbReference>
<protein>
    <submittedName>
        <fullName evidence="1">Uncharacterized protein</fullName>
    </submittedName>
</protein>
<sequence>MGREAELIQSSSAVLKAVRQRAARVVPPTAAGHGAVPGAEWDEAEAQAGAVATVDERLQALSVLLDACITSGDVDRAVYLARTLRTAAAALEAPWTRCADVQRLTCRS</sequence>